<dbReference type="GO" id="GO:0005524">
    <property type="term" value="F:ATP binding"/>
    <property type="evidence" value="ECO:0007669"/>
    <property type="project" value="UniProtKB-UniRule"/>
</dbReference>
<dbReference type="GO" id="GO:0019303">
    <property type="term" value="P:D-ribose catabolic process"/>
    <property type="evidence" value="ECO:0007669"/>
    <property type="project" value="UniProtKB-UniRule"/>
</dbReference>
<dbReference type="InterPro" id="IPR011611">
    <property type="entry name" value="PfkB_dom"/>
</dbReference>
<keyword evidence="9" id="KW-0963">Cytoplasm</keyword>
<dbReference type="HAMAP" id="MF_01987">
    <property type="entry name" value="Ribokinase"/>
    <property type="match status" value="1"/>
</dbReference>
<comment type="pathway">
    <text evidence="9">Carbohydrate metabolism; D-ribose degradation; D-ribose 5-phosphate from beta-D-ribopyranose: step 2/2.</text>
</comment>
<comment type="cofactor">
    <cofactor evidence="9">
        <name>Mg(2+)</name>
        <dbReference type="ChEBI" id="CHEBI:18420"/>
    </cofactor>
    <text evidence="9">Requires a divalent cation, most likely magnesium in vivo, as an electrophilic catalyst to aid phosphoryl group transfer. It is the chelate of the metal and the nucleotide that is the actual substrate.</text>
</comment>
<dbReference type="InterPro" id="IPR002139">
    <property type="entry name" value="Ribo/fructo_kinase"/>
</dbReference>
<dbReference type="GO" id="GO:0046872">
    <property type="term" value="F:metal ion binding"/>
    <property type="evidence" value="ECO:0007669"/>
    <property type="project" value="UniProtKB-KW"/>
</dbReference>
<feature type="binding site" evidence="9">
    <location>
        <begin position="40"/>
        <end position="44"/>
    </location>
    <ligand>
        <name>substrate</name>
    </ligand>
</feature>
<comment type="similarity">
    <text evidence="9">Belongs to the carbohydrate kinase PfkB family. Ribokinase subfamily.</text>
</comment>
<feature type="binding site" evidence="9">
    <location>
        <position position="289"/>
    </location>
    <ligand>
        <name>K(+)</name>
        <dbReference type="ChEBI" id="CHEBI:29103"/>
    </ligand>
</feature>
<dbReference type="PRINTS" id="PR00990">
    <property type="entry name" value="RIBOKINASE"/>
</dbReference>
<comment type="subcellular location">
    <subcellularLocation>
        <location evidence="9">Cytoplasm</location>
    </subcellularLocation>
</comment>
<protein>
    <recommendedName>
        <fullName evidence="9">Ribokinase</fullName>
        <shortName evidence="9">RK</shortName>
        <ecNumber evidence="9">2.7.1.15</ecNumber>
    </recommendedName>
</protein>
<evidence type="ECO:0000313" key="11">
    <source>
        <dbReference type="EMBL" id="MWB99521.1"/>
    </source>
</evidence>
<dbReference type="InterPro" id="IPR029056">
    <property type="entry name" value="Ribokinase-like"/>
</dbReference>
<dbReference type="EC" id="2.7.1.15" evidence="9"/>
<sequence>MGARVLVVGSVNVDTTHYVERLPGPGETVLARRTLVALGGKGANQAVAATRFGAEVRFVGAVGADASGRFALDELHRLGVGVDEVRLVDGVVTGAAAITVDAAAENTIVVAPGANATVGLDDVKTLDLGVGAVLAQGELAAEVVDAVVARAAAASLRVVLNLAPVIGVAPTTLALADPLVVNESEARAVGIAEDAADVDAWLAAAAASVGRLARSVVVTLGRSGAVLAEVDATGTLRATHRPAFDAVAVDTTGAGDCFAGTLAAALAEGLGLDEAVRFAAAAGACAVESPGTVGSYAERAVVLARAAAAAAD</sequence>
<accession>A0A6I4NZD3</accession>
<evidence type="ECO:0000256" key="6">
    <source>
        <dbReference type="ARBA" id="ARBA00022842"/>
    </source>
</evidence>
<name>A0A6I4NZD3_9MICO</name>
<feature type="active site" description="Proton acceptor" evidence="9">
    <location>
        <position position="256"/>
    </location>
</feature>
<feature type="binding site" evidence="9">
    <location>
        <begin position="12"/>
        <end position="14"/>
    </location>
    <ligand>
        <name>substrate</name>
    </ligand>
</feature>
<dbReference type="Gene3D" id="3.40.1190.20">
    <property type="match status" value="1"/>
</dbReference>
<keyword evidence="5 9" id="KW-0067">ATP-binding</keyword>
<dbReference type="SUPFAM" id="SSF53613">
    <property type="entry name" value="Ribokinase-like"/>
    <property type="match status" value="1"/>
</dbReference>
<keyword evidence="6 9" id="KW-0460">Magnesium</keyword>
<evidence type="ECO:0000256" key="2">
    <source>
        <dbReference type="ARBA" id="ARBA00022723"/>
    </source>
</evidence>
<evidence type="ECO:0000256" key="3">
    <source>
        <dbReference type="ARBA" id="ARBA00022741"/>
    </source>
</evidence>
<evidence type="ECO:0000256" key="1">
    <source>
        <dbReference type="ARBA" id="ARBA00022679"/>
    </source>
</evidence>
<dbReference type="PANTHER" id="PTHR10584:SF166">
    <property type="entry name" value="RIBOKINASE"/>
    <property type="match status" value="1"/>
</dbReference>
<keyword evidence="8 9" id="KW-0119">Carbohydrate metabolism</keyword>
<gene>
    <name evidence="9" type="primary">rbsK</name>
    <name evidence="11" type="ORF">GB864_13305</name>
</gene>
<keyword evidence="4 9" id="KW-0418">Kinase</keyword>
<dbReference type="UniPathway" id="UPA00916">
    <property type="reaction ID" value="UER00889"/>
</dbReference>
<keyword evidence="1 9" id="KW-0808">Transferase</keyword>
<feature type="binding site" evidence="9">
    <location>
        <position position="138"/>
    </location>
    <ligand>
        <name>substrate</name>
    </ligand>
</feature>
<dbReference type="GO" id="GO:0004747">
    <property type="term" value="F:ribokinase activity"/>
    <property type="evidence" value="ECO:0007669"/>
    <property type="project" value="UniProtKB-UniRule"/>
</dbReference>
<feature type="binding site" evidence="9">
    <location>
        <begin position="219"/>
        <end position="224"/>
    </location>
    <ligand>
        <name>ATP</name>
        <dbReference type="ChEBI" id="CHEBI:30616"/>
    </ligand>
</feature>
<keyword evidence="12" id="KW-1185">Reference proteome</keyword>
<comment type="function">
    <text evidence="9">Catalyzes the phosphorylation of ribose at O-5 in a reaction requiring ATP and magnesium. The resulting D-ribose-5-phosphate can then be used either for sythesis of nucleotides, histidine, and tryptophan, or as a component of the pentose phosphate pathway.</text>
</comment>
<evidence type="ECO:0000313" key="12">
    <source>
        <dbReference type="Proteomes" id="UP000438182"/>
    </source>
</evidence>
<dbReference type="PANTHER" id="PTHR10584">
    <property type="entry name" value="SUGAR KINASE"/>
    <property type="match status" value="1"/>
</dbReference>
<comment type="subunit">
    <text evidence="9">Homodimer.</text>
</comment>
<evidence type="ECO:0000259" key="10">
    <source>
        <dbReference type="Pfam" id="PF00294"/>
    </source>
</evidence>
<feature type="binding site" evidence="9">
    <location>
        <position position="250"/>
    </location>
    <ligand>
        <name>K(+)</name>
        <dbReference type="ChEBI" id="CHEBI:29103"/>
    </ligand>
</feature>
<keyword evidence="7 9" id="KW-0630">Potassium</keyword>
<dbReference type="Pfam" id="PF00294">
    <property type="entry name" value="PfkB"/>
    <property type="match status" value="1"/>
</dbReference>
<comment type="catalytic activity">
    <reaction evidence="9">
        <text>D-ribose + ATP = D-ribose 5-phosphate + ADP + H(+)</text>
        <dbReference type="Rhea" id="RHEA:13697"/>
        <dbReference type="ChEBI" id="CHEBI:15378"/>
        <dbReference type="ChEBI" id="CHEBI:30616"/>
        <dbReference type="ChEBI" id="CHEBI:47013"/>
        <dbReference type="ChEBI" id="CHEBI:78346"/>
        <dbReference type="ChEBI" id="CHEBI:456216"/>
        <dbReference type="EC" id="2.7.1.15"/>
    </reaction>
</comment>
<feature type="binding site" evidence="9">
    <location>
        <position position="295"/>
    </location>
    <ligand>
        <name>K(+)</name>
        <dbReference type="ChEBI" id="CHEBI:29103"/>
    </ligand>
</feature>
<dbReference type="InterPro" id="IPR011877">
    <property type="entry name" value="Ribokinase"/>
</dbReference>
<evidence type="ECO:0000256" key="9">
    <source>
        <dbReference type="HAMAP-Rule" id="MF_01987"/>
    </source>
</evidence>
<reference evidence="11 12" key="1">
    <citation type="submission" date="2019-12" db="EMBL/GenBank/DDBJ databases">
        <authorList>
            <person name="Kim Y.S."/>
        </authorList>
    </citation>
    <scope>NUCLEOTIDE SEQUENCE [LARGE SCALE GENOMIC DNA]</scope>
    <source>
        <strain evidence="11 12">MMS17-SY077</strain>
    </source>
</reference>
<comment type="caution">
    <text evidence="9">Lacks conserved residue(s) required for the propagation of feature annotation.</text>
</comment>
<feature type="binding site" evidence="9">
    <location>
        <position position="256"/>
    </location>
    <ligand>
        <name>substrate</name>
    </ligand>
</feature>
<dbReference type="GO" id="GO:0005829">
    <property type="term" value="C:cytosol"/>
    <property type="evidence" value="ECO:0007669"/>
    <property type="project" value="TreeGrafter"/>
</dbReference>
<evidence type="ECO:0000256" key="7">
    <source>
        <dbReference type="ARBA" id="ARBA00022958"/>
    </source>
</evidence>
<evidence type="ECO:0000256" key="8">
    <source>
        <dbReference type="ARBA" id="ARBA00023277"/>
    </source>
</evidence>
<comment type="activity regulation">
    <text evidence="9">Activated by a monovalent cation that binds near, but not in, the active site. The most likely occupant of the site in vivo is potassium. Ion binding induces a conformational change that may alter substrate affinity.</text>
</comment>
<feature type="binding site" evidence="9">
    <location>
        <position position="286"/>
    </location>
    <ligand>
        <name>K(+)</name>
        <dbReference type="ChEBI" id="CHEBI:29103"/>
    </ligand>
</feature>
<comment type="caution">
    <text evidence="11">The sequence shown here is derived from an EMBL/GenBank/DDBJ whole genome shotgun (WGS) entry which is preliminary data.</text>
</comment>
<dbReference type="RefSeq" id="WP_160425839.1">
    <property type="nucleotide sequence ID" value="NZ_WSTA01000065.1"/>
</dbReference>
<dbReference type="EMBL" id="WSTA01000065">
    <property type="protein sequence ID" value="MWB99521.1"/>
    <property type="molecule type" value="Genomic_DNA"/>
</dbReference>
<organism evidence="11 12">
    <name type="scientific">Agromyces seonyuensis</name>
    <dbReference type="NCBI Taxonomy" id="2662446"/>
    <lineage>
        <taxon>Bacteria</taxon>
        <taxon>Bacillati</taxon>
        <taxon>Actinomycetota</taxon>
        <taxon>Actinomycetes</taxon>
        <taxon>Micrococcales</taxon>
        <taxon>Microbacteriaceae</taxon>
        <taxon>Agromyces</taxon>
    </lineage>
</organism>
<keyword evidence="2 9" id="KW-0479">Metal-binding</keyword>
<evidence type="ECO:0000256" key="5">
    <source>
        <dbReference type="ARBA" id="ARBA00022840"/>
    </source>
</evidence>
<keyword evidence="3 9" id="KW-0547">Nucleotide-binding</keyword>
<feature type="binding site" evidence="9">
    <location>
        <position position="252"/>
    </location>
    <ligand>
        <name>K(+)</name>
        <dbReference type="ChEBI" id="CHEBI:29103"/>
    </ligand>
</feature>
<feature type="binding site" evidence="9">
    <location>
        <position position="182"/>
    </location>
    <ligand>
        <name>ATP</name>
        <dbReference type="ChEBI" id="CHEBI:30616"/>
    </ligand>
</feature>
<feature type="binding site" evidence="9">
    <location>
        <position position="291"/>
    </location>
    <ligand>
        <name>K(+)</name>
        <dbReference type="ChEBI" id="CHEBI:29103"/>
    </ligand>
</feature>
<feature type="domain" description="Carbohydrate kinase PfkB" evidence="10">
    <location>
        <begin position="4"/>
        <end position="295"/>
    </location>
</feature>
<dbReference type="CDD" id="cd01174">
    <property type="entry name" value="ribokinase"/>
    <property type="match status" value="1"/>
</dbReference>
<proteinExistence type="inferred from homology"/>
<feature type="binding site" evidence="9">
    <location>
        <begin position="255"/>
        <end position="256"/>
    </location>
    <ligand>
        <name>ATP</name>
        <dbReference type="ChEBI" id="CHEBI:30616"/>
    </ligand>
</feature>
<dbReference type="Proteomes" id="UP000438182">
    <property type="component" value="Unassembled WGS sequence"/>
</dbReference>
<dbReference type="AlphaFoldDB" id="A0A6I4NZD3"/>
<evidence type="ECO:0000256" key="4">
    <source>
        <dbReference type="ARBA" id="ARBA00022777"/>
    </source>
</evidence>